<dbReference type="Gene3D" id="3.40.50.1820">
    <property type="entry name" value="alpha/beta hydrolase"/>
    <property type="match status" value="1"/>
</dbReference>
<name>A0A6P3ZYV6_ZIZJJ</name>
<dbReference type="SUPFAM" id="SSF53474">
    <property type="entry name" value="alpha/beta-Hydrolases"/>
    <property type="match status" value="1"/>
</dbReference>
<proteinExistence type="inferred from homology"/>
<dbReference type="KEGG" id="zju:107420886"/>
<evidence type="ECO:0000259" key="2">
    <source>
        <dbReference type="Pfam" id="PF07859"/>
    </source>
</evidence>
<comment type="similarity">
    <text evidence="1">Belongs to the 'GDXG' lipolytic enzyme family.</text>
</comment>
<gene>
    <name evidence="4" type="primary">LOC107420886</name>
</gene>
<accession>A0A6P3ZYV6</accession>
<evidence type="ECO:0000256" key="1">
    <source>
        <dbReference type="ARBA" id="ARBA00010515"/>
    </source>
</evidence>
<dbReference type="AlphaFoldDB" id="A0A6P3ZYV6"/>
<dbReference type="GeneID" id="107420886"/>
<reference evidence="4" key="1">
    <citation type="submission" date="2025-08" db="UniProtKB">
        <authorList>
            <consortium name="RefSeq"/>
        </authorList>
    </citation>
    <scope>IDENTIFICATION</scope>
    <source>
        <tissue evidence="4">Seedling</tissue>
    </source>
</reference>
<dbReference type="InParanoid" id="A0A6P3ZYV6"/>
<dbReference type="InterPro" id="IPR029058">
    <property type="entry name" value="AB_hydrolase_fold"/>
</dbReference>
<sequence length="326" mass="36265">MDLSEREVSLDVFPYVRVYKDGTFQRTAGTEIAPPCLDAQTGVLSKDIVIIPETGVSARVYRPDTVKADQKLPLVVYFHGGAFCISSIADPVYHNSLNLLVAEANVIVVSVDYRRAPEHPLPAAYEDSWQALRWVASHSVQGGALEDGGRDLAPWVRDHVDFDRVFLAGDSAGANISHHLALRLTESNPTPKLKIVGIAMIHPYFWGKDPIGFEAQDNFRKAMVDTWWTYVCPSDKGNDDPLINPFVDGSPSLAGLACGKLIVFVAEKDILRERGKLYFENLVKSTWKGKAEIVETEGEDHVFHIFNPHSEKAKSLIKRLSSFINY</sequence>
<dbReference type="FunCoup" id="A0A6P3ZYV6">
    <property type="interactions" value="135"/>
</dbReference>
<dbReference type="PANTHER" id="PTHR23024">
    <property type="entry name" value="ARYLACETAMIDE DEACETYLASE"/>
    <property type="match status" value="1"/>
</dbReference>
<evidence type="ECO:0000313" key="3">
    <source>
        <dbReference type="Proteomes" id="UP001652623"/>
    </source>
</evidence>
<dbReference type="Proteomes" id="UP001652623">
    <property type="component" value="Chromosome 5"/>
</dbReference>
<organism evidence="3 4">
    <name type="scientific">Ziziphus jujuba</name>
    <name type="common">Chinese jujube</name>
    <name type="synonym">Ziziphus sativa</name>
    <dbReference type="NCBI Taxonomy" id="326968"/>
    <lineage>
        <taxon>Eukaryota</taxon>
        <taxon>Viridiplantae</taxon>
        <taxon>Streptophyta</taxon>
        <taxon>Embryophyta</taxon>
        <taxon>Tracheophyta</taxon>
        <taxon>Spermatophyta</taxon>
        <taxon>Magnoliopsida</taxon>
        <taxon>eudicotyledons</taxon>
        <taxon>Gunneridae</taxon>
        <taxon>Pentapetalae</taxon>
        <taxon>rosids</taxon>
        <taxon>fabids</taxon>
        <taxon>Rosales</taxon>
        <taxon>Rhamnaceae</taxon>
        <taxon>Paliureae</taxon>
        <taxon>Ziziphus</taxon>
    </lineage>
</organism>
<protein>
    <submittedName>
        <fullName evidence="4">Probable carboxylesterase 2</fullName>
    </submittedName>
</protein>
<keyword evidence="3" id="KW-1185">Reference proteome</keyword>
<dbReference type="InterPro" id="IPR013094">
    <property type="entry name" value="AB_hydrolase_3"/>
</dbReference>
<dbReference type="PANTHER" id="PTHR23024:SF577">
    <property type="entry name" value="CARBOXYLESTERASE 2-RELATED"/>
    <property type="match status" value="1"/>
</dbReference>
<dbReference type="GO" id="GO:0016787">
    <property type="term" value="F:hydrolase activity"/>
    <property type="evidence" value="ECO:0007669"/>
    <property type="project" value="InterPro"/>
</dbReference>
<dbReference type="InterPro" id="IPR050466">
    <property type="entry name" value="Carboxylest/Gibb_receptor"/>
</dbReference>
<dbReference type="Pfam" id="PF07859">
    <property type="entry name" value="Abhydrolase_3"/>
    <property type="match status" value="1"/>
</dbReference>
<dbReference type="RefSeq" id="XP_015885436.2">
    <property type="nucleotide sequence ID" value="XM_016029950.4"/>
</dbReference>
<feature type="domain" description="Alpha/beta hydrolase fold-3" evidence="2">
    <location>
        <begin position="75"/>
        <end position="304"/>
    </location>
</feature>
<evidence type="ECO:0000313" key="4">
    <source>
        <dbReference type="RefSeq" id="XP_015885436.2"/>
    </source>
</evidence>